<dbReference type="Gene3D" id="2.60.120.1440">
    <property type="match status" value="1"/>
</dbReference>
<keyword evidence="1" id="KW-0812">Transmembrane</keyword>
<evidence type="ECO:0000256" key="1">
    <source>
        <dbReference type="SAM" id="Phobius"/>
    </source>
</evidence>
<proteinExistence type="predicted"/>
<sequence length="360" mass="40844">MSTPKITQELLQKYQQNQCTPEEQAAIESWYNDVSKQRARAPLDEESLMAVDVHLRSILQDKLIDRKASTQRSMIWKVAAALLVALTVSSIFLLYRNSTKPETLTVSNQPTFSPGIFRATVSHGNERPASNQYSSNVLTMDHQSTKNSLSVETAKGEEFKIVLADGTEVWMNAASKIHVPEKFNLNDRIIFLEGEAYFKVAKNKAKPFIVHVADLTVQALGTEFNIQYYNHDRKSIKTFLVEGSVQLNQGKTQTLLKPGELFEIDIQTGEHVRTIISDPPKLYAWKDGYFEFDNTPIADILQNLSKWYNFQYEIAPSYSHKTLTGKIARKQSFDDVLKILKFSGINYQISDGLLRLSPKS</sequence>
<feature type="domain" description="Protein FecR C-terminal" evidence="3">
    <location>
        <begin position="289"/>
        <end position="351"/>
    </location>
</feature>
<dbReference type="RefSeq" id="WP_085471368.1">
    <property type="nucleotide sequence ID" value="NZ_FXAU01000001.1"/>
</dbReference>
<dbReference type="PANTHER" id="PTHR30273">
    <property type="entry name" value="PERIPLASMIC SIGNAL SENSOR AND SIGMA FACTOR ACTIVATOR FECR-RELATED"/>
    <property type="match status" value="1"/>
</dbReference>
<dbReference type="OrthoDB" id="1097132at2"/>
<reference evidence="4 5" key="1">
    <citation type="submission" date="2017-04" db="EMBL/GenBank/DDBJ databases">
        <authorList>
            <person name="Afonso C.L."/>
            <person name="Miller P.J."/>
            <person name="Scott M.A."/>
            <person name="Spackman E."/>
            <person name="Goraichik I."/>
            <person name="Dimitrov K.M."/>
            <person name="Suarez D.L."/>
            <person name="Swayne D.E."/>
        </authorList>
    </citation>
    <scope>NUCLEOTIDE SEQUENCE [LARGE SCALE GENOMIC DNA]</scope>
    <source>
        <strain evidence="4 5">DSM 22418</strain>
    </source>
</reference>
<dbReference type="Proteomes" id="UP000192980">
    <property type="component" value="Unassembled WGS sequence"/>
</dbReference>
<gene>
    <name evidence="4" type="ORF">SAMN05660862_0494</name>
</gene>
<dbReference type="AlphaFoldDB" id="A0A1X7I7H4"/>
<dbReference type="PIRSF" id="PIRSF018266">
    <property type="entry name" value="FecR"/>
    <property type="match status" value="1"/>
</dbReference>
<feature type="transmembrane region" description="Helical" evidence="1">
    <location>
        <begin position="74"/>
        <end position="95"/>
    </location>
</feature>
<evidence type="ECO:0000313" key="4">
    <source>
        <dbReference type="EMBL" id="SMG09860.1"/>
    </source>
</evidence>
<evidence type="ECO:0000259" key="3">
    <source>
        <dbReference type="Pfam" id="PF16344"/>
    </source>
</evidence>
<keyword evidence="1" id="KW-0472">Membrane</keyword>
<dbReference type="STRING" id="561061.SAMN05660862_0494"/>
<evidence type="ECO:0000259" key="2">
    <source>
        <dbReference type="Pfam" id="PF04773"/>
    </source>
</evidence>
<dbReference type="GO" id="GO:0016989">
    <property type="term" value="F:sigma factor antagonist activity"/>
    <property type="evidence" value="ECO:0007669"/>
    <property type="project" value="TreeGrafter"/>
</dbReference>
<accession>A0A1X7I7H4</accession>
<organism evidence="4 5">
    <name type="scientific">Sphingobacterium psychroaquaticum</name>
    <dbReference type="NCBI Taxonomy" id="561061"/>
    <lineage>
        <taxon>Bacteria</taxon>
        <taxon>Pseudomonadati</taxon>
        <taxon>Bacteroidota</taxon>
        <taxon>Sphingobacteriia</taxon>
        <taxon>Sphingobacteriales</taxon>
        <taxon>Sphingobacteriaceae</taxon>
        <taxon>Sphingobacterium</taxon>
    </lineage>
</organism>
<feature type="domain" description="FecR protein" evidence="2">
    <location>
        <begin position="151"/>
        <end position="246"/>
    </location>
</feature>
<dbReference type="InterPro" id="IPR032508">
    <property type="entry name" value="FecR_C"/>
</dbReference>
<dbReference type="InterPro" id="IPR006860">
    <property type="entry name" value="FecR"/>
</dbReference>
<name>A0A1X7I7H4_9SPHI</name>
<dbReference type="Pfam" id="PF04773">
    <property type="entry name" value="FecR"/>
    <property type="match status" value="1"/>
</dbReference>
<evidence type="ECO:0000313" key="5">
    <source>
        <dbReference type="Proteomes" id="UP000192980"/>
    </source>
</evidence>
<dbReference type="Gene3D" id="3.55.50.30">
    <property type="match status" value="1"/>
</dbReference>
<keyword evidence="5" id="KW-1185">Reference proteome</keyword>
<dbReference type="PANTHER" id="PTHR30273:SF2">
    <property type="entry name" value="PROTEIN FECR"/>
    <property type="match status" value="1"/>
</dbReference>
<dbReference type="EMBL" id="FXAU01000001">
    <property type="protein sequence ID" value="SMG09860.1"/>
    <property type="molecule type" value="Genomic_DNA"/>
</dbReference>
<dbReference type="Pfam" id="PF16344">
    <property type="entry name" value="FecR_C"/>
    <property type="match status" value="1"/>
</dbReference>
<dbReference type="InterPro" id="IPR012373">
    <property type="entry name" value="Ferrdict_sens_TM"/>
</dbReference>
<protein>
    <submittedName>
        <fullName evidence="4">FecR family protein</fullName>
    </submittedName>
</protein>
<keyword evidence="1" id="KW-1133">Transmembrane helix</keyword>